<dbReference type="EMBL" id="JBBLZC010000014">
    <property type="protein sequence ID" value="MEK0084335.1"/>
    <property type="molecule type" value="Genomic_DNA"/>
</dbReference>
<evidence type="ECO:0000256" key="1">
    <source>
        <dbReference type="ARBA" id="ARBA00004651"/>
    </source>
</evidence>
<dbReference type="CDD" id="cd12915">
    <property type="entry name" value="PDC2_DGC_like"/>
    <property type="match status" value="1"/>
</dbReference>
<keyword evidence="5" id="KW-0472">Membrane</keyword>
<accession>A0ABU8XT06</accession>
<evidence type="ECO:0000256" key="4">
    <source>
        <dbReference type="ARBA" id="ARBA00022989"/>
    </source>
</evidence>
<gene>
    <name evidence="8" type="ORF">U1T56_14350</name>
</gene>
<protein>
    <submittedName>
        <fullName evidence="8">Cache domain-containing protein</fullName>
    </submittedName>
</protein>
<feature type="domain" description="Cache" evidence="7">
    <location>
        <begin position="34"/>
        <end position="246"/>
    </location>
</feature>
<sequence length="541" mass="59620">MQTRTGGRLAAVPAALIVRNEYRVQKEKAEITTSALARAFEESVLRFMKDLDRLAQDASRLYLQHAPEELPALFRERASLEEAVLQVSVIGPDGRLVTTSLGMEHAGMDLSDREHFRYHARGGGEPVFISDPLIGRASKRWSVQFTRRIGDAAGRFAGVLVISVDIDYFNGFYHSIHLGPDGAITIIKTNGIVLGRSVEQDRFVGQRVSPAVVPGMLERGDAGRTVHRSRFDRVERITAWRKIPGYPVLVTLGESTASALASAGALAWRLGLAAPSAIAVLLVVGSLSRRMLITRALARRAKAALQTGQRERAFLDSVLDTTAALVAVFDREGRLTLANKCFRAFAGEKGTSEGISLLARLFAVEPEAIDLDALPNSCDASLPDEAGLRRHISWAITTIRDEHGDPRRARVLEPDRTLRVRRHRAPRGGVRALPGEPAPDPGRARYWSRTRAQPAFDDHAPRHGEPRGGTRRAGARPCLRRGQGRADHAPRRARRGDRRQHADLQPAQGAAVRADRPRERRRGRARHDPSPWAKEPGWVSP</sequence>
<proteinExistence type="predicted"/>
<reference evidence="8 9" key="1">
    <citation type="submission" date="2024-01" db="EMBL/GenBank/DDBJ databases">
        <title>Multi-omics insights into the function and evolution of sodium benzoate biodegradation pathways in Benzoatithermus flavus gen. nov., sp. nov. from hot spring.</title>
        <authorList>
            <person name="Hu C.-J."/>
            <person name="Li W.-J."/>
        </authorList>
    </citation>
    <scope>NUCLEOTIDE SEQUENCE [LARGE SCALE GENOMIC DNA]</scope>
    <source>
        <strain evidence="8 9">SYSU G07066</strain>
    </source>
</reference>
<keyword evidence="4" id="KW-1133">Transmembrane helix</keyword>
<name>A0ABU8XT06_9PROT</name>
<feature type="region of interest" description="Disordered" evidence="6">
    <location>
        <begin position="414"/>
        <end position="541"/>
    </location>
</feature>
<keyword evidence="3" id="KW-0812">Transmembrane</keyword>
<organism evidence="8 9">
    <name type="scientific">Benzoatithermus flavus</name>
    <dbReference type="NCBI Taxonomy" id="3108223"/>
    <lineage>
        <taxon>Bacteria</taxon>
        <taxon>Pseudomonadati</taxon>
        <taxon>Pseudomonadota</taxon>
        <taxon>Alphaproteobacteria</taxon>
        <taxon>Geminicoccales</taxon>
        <taxon>Geminicoccaceae</taxon>
        <taxon>Benzoatithermus</taxon>
    </lineage>
</organism>
<dbReference type="InterPro" id="IPR033479">
    <property type="entry name" value="dCache_1"/>
</dbReference>
<feature type="compositionally biased region" description="Basic and acidic residues" evidence="6">
    <location>
        <begin position="456"/>
        <end position="468"/>
    </location>
</feature>
<dbReference type="Pfam" id="PF02743">
    <property type="entry name" value="dCache_1"/>
    <property type="match status" value="1"/>
</dbReference>
<evidence type="ECO:0000313" key="9">
    <source>
        <dbReference type="Proteomes" id="UP001375743"/>
    </source>
</evidence>
<keyword evidence="2" id="KW-1003">Cell membrane</keyword>
<evidence type="ECO:0000256" key="2">
    <source>
        <dbReference type="ARBA" id="ARBA00022475"/>
    </source>
</evidence>
<evidence type="ECO:0000259" key="7">
    <source>
        <dbReference type="Pfam" id="PF02743"/>
    </source>
</evidence>
<dbReference type="Gene3D" id="3.30.450.20">
    <property type="entry name" value="PAS domain"/>
    <property type="match status" value="2"/>
</dbReference>
<comment type="caution">
    <text evidence="8">The sequence shown here is derived from an EMBL/GenBank/DDBJ whole genome shotgun (WGS) entry which is preliminary data.</text>
</comment>
<evidence type="ECO:0000313" key="8">
    <source>
        <dbReference type="EMBL" id="MEK0084335.1"/>
    </source>
</evidence>
<evidence type="ECO:0000256" key="5">
    <source>
        <dbReference type="ARBA" id="ARBA00023136"/>
    </source>
</evidence>
<comment type="subcellular location">
    <subcellularLocation>
        <location evidence="1">Cell membrane</location>
        <topology evidence="1">Multi-pass membrane protein</topology>
    </subcellularLocation>
</comment>
<feature type="compositionally biased region" description="Basic residues" evidence="6">
    <location>
        <begin position="469"/>
        <end position="483"/>
    </location>
</feature>
<dbReference type="Proteomes" id="UP001375743">
    <property type="component" value="Unassembled WGS sequence"/>
</dbReference>
<keyword evidence="9" id="KW-1185">Reference proteome</keyword>
<evidence type="ECO:0000256" key="3">
    <source>
        <dbReference type="ARBA" id="ARBA00022692"/>
    </source>
</evidence>
<evidence type="ECO:0000256" key="6">
    <source>
        <dbReference type="SAM" id="MobiDB-lite"/>
    </source>
</evidence>
<dbReference type="CDD" id="cd12914">
    <property type="entry name" value="PDC1_DGC_like"/>
    <property type="match status" value="1"/>
</dbReference>